<dbReference type="InterPro" id="IPR051813">
    <property type="entry name" value="HepT_RNase_toxin"/>
</dbReference>
<keyword evidence="4" id="KW-0547">Nucleotide-binding</keyword>
<dbReference type="EMBL" id="BAABCS010000010">
    <property type="protein sequence ID" value="GAA4047606.1"/>
    <property type="molecule type" value="Genomic_DNA"/>
</dbReference>
<dbReference type="RefSeq" id="WP_345091974.1">
    <property type="nucleotide sequence ID" value="NZ_BAABCS010000010.1"/>
</dbReference>
<evidence type="ECO:0000256" key="1">
    <source>
        <dbReference type="ARBA" id="ARBA00022553"/>
    </source>
</evidence>
<dbReference type="PANTHER" id="PTHR34139">
    <property type="entry name" value="UPF0331 PROTEIN MJ0127"/>
    <property type="match status" value="1"/>
</dbReference>
<evidence type="ECO:0000256" key="3">
    <source>
        <dbReference type="ARBA" id="ARBA00022722"/>
    </source>
</evidence>
<keyword evidence="3" id="KW-0540">Nuclease</keyword>
<keyword evidence="2" id="KW-1277">Toxin-antitoxin system</keyword>
<keyword evidence="5" id="KW-0378">Hydrolase</keyword>
<protein>
    <submittedName>
        <fullName evidence="6">DUF86 domain-containing protein</fullName>
    </submittedName>
</protein>
<evidence type="ECO:0000256" key="5">
    <source>
        <dbReference type="ARBA" id="ARBA00022801"/>
    </source>
</evidence>
<name>A0ABP7UMR6_9FLAO</name>
<evidence type="ECO:0000313" key="7">
    <source>
        <dbReference type="Proteomes" id="UP001500426"/>
    </source>
</evidence>
<accession>A0ABP7UMR6</accession>
<dbReference type="Proteomes" id="UP001500426">
    <property type="component" value="Unassembled WGS sequence"/>
</dbReference>
<evidence type="ECO:0000313" key="6">
    <source>
        <dbReference type="EMBL" id="GAA4047606.1"/>
    </source>
</evidence>
<organism evidence="6 7">
    <name type="scientific">Flavobacterium chungnamense</name>
    <dbReference type="NCBI Taxonomy" id="706182"/>
    <lineage>
        <taxon>Bacteria</taxon>
        <taxon>Pseudomonadati</taxon>
        <taxon>Bacteroidota</taxon>
        <taxon>Flavobacteriia</taxon>
        <taxon>Flavobacteriales</taxon>
        <taxon>Flavobacteriaceae</taxon>
        <taxon>Flavobacterium</taxon>
    </lineage>
</organism>
<comment type="caution">
    <text evidence="6">The sequence shown here is derived from an EMBL/GenBank/DDBJ whole genome shotgun (WGS) entry which is preliminary data.</text>
</comment>
<evidence type="ECO:0000256" key="4">
    <source>
        <dbReference type="ARBA" id="ARBA00022741"/>
    </source>
</evidence>
<dbReference type="Pfam" id="PF01934">
    <property type="entry name" value="HepT-like"/>
    <property type="match status" value="1"/>
</dbReference>
<dbReference type="InterPro" id="IPR008201">
    <property type="entry name" value="HepT-like"/>
</dbReference>
<evidence type="ECO:0000256" key="2">
    <source>
        <dbReference type="ARBA" id="ARBA00022649"/>
    </source>
</evidence>
<proteinExistence type="predicted"/>
<gene>
    <name evidence="6" type="ORF">GCM10022388_11480</name>
</gene>
<keyword evidence="7" id="KW-1185">Reference proteome</keyword>
<sequence>MSKSDEIEFIKHIFIEINYILTIVEKLDEEDFYNDETLKRAITRALEIIGEATKNLNQDFRLKYNSVPWSYMAKLRDKIIHHYQGVDYETIWNIITQEIPELHFQIELIIKEHNNK</sequence>
<keyword evidence="1" id="KW-0597">Phosphoprotein</keyword>
<dbReference type="PANTHER" id="PTHR34139:SF1">
    <property type="entry name" value="RNASE MJ1380-RELATED"/>
    <property type="match status" value="1"/>
</dbReference>
<reference evidence="7" key="1">
    <citation type="journal article" date="2019" name="Int. J. Syst. Evol. Microbiol.">
        <title>The Global Catalogue of Microorganisms (GCM) 10K type strain sequencing project: providing services to taxonomists for standard genome sequencing and annotation.</title>
        <authorList>
            <consortium name="The Broad Institute Genomics Platform"/>
            <consortium name="The Broad Institute Genome Sequencing Center for Infectious Disease"/>
            <person name="Wu L."/>
            <person name="Ma J."/>
        </authorList>
    </citation>
    <scope>NUCLEOTIDE SEQUENCE [LARGE SCALE GENOMIC DNA]</scope>
    <source>
        <strain evidence="7">JCM 17068</strain>
    </source>
</reference>